<protein>
    <recommendedName>
        <fullName evidence="4">FtsK domain-containing protein</fullName>
    </recommendedName>
</protein>
<evidence type="ECO:0000256" key="1">
    <source>
        <dbReference type="SAM" id="MobiDB-lite"/>
    </source>
</evidence>
<proteinExistence type="predicted"/>
<gene>
    <name evidence="2" type="ORF">GCM10009839_40120</name>
</gene>
<dbReference type="Gene3D" id="3.40.50.300">
    <property type="entry name" value="P-loop containing nucleotide triphosphate hydrolases"/>
    <property type="match status" value="1"/>
</dbReference>
<evidence type="ECO:0008006" key="4">
    <source>
        <dbReference type="Google" id="ProtNLM"/>
    </source>
</evidence>
<dbReference type="SUPFAM" id="SSF52540">
    <property type="entry name" value="P-loop containing nucleoside triphosphate hydrolases"/>
    <property type="match status" value="1"/>
</dbReference>
<feature type="compositionally biased region" description="Basic residues" evidence="1">
    <location>
        <begin position="25"/>
        <end position="37"/>
    </location>
</feature>
<feature type="region of interest" description="Disordered" evidence="1">
    <location>
        <begin position="1"/>
        <end position="46"/>
    </location>
</feature>
<feature type="region of interest" description="Disordered" evidence="1">
    <location>
        <begin position="597"/>
        <end position="635"/>
    </location>
</feature>
<evidence type="ECO:0000313" key="3">
    <source>
        <dbReference type="Proteomes" id="UP001500751"/>
    </source>
</evidence>
<dbReference type="EMBL" id="BAAAQN010000022">
    <property type="protein sequence ID" value="GAA2035399.1"/>
    <property type="molecule type" value="Genomic_DNA"/>
</dbReference>
<dbReference type="InterPro" id="IPR027417">
    <property type="entry name" value="P-loop_NTPase"/>
</dbReference>
<feature type="compositionally biased region" description="Low complexity" evidence="1">
    <location>
        <begin position="13"/>
        <end position="24"/>
    </location>
</feature>
<feature type="compositionally biased region" description="Polar residues" evidence="1">
    <location>
        <begin position="1"/>
        <end position="10"/>
    </location>
</feature>
<reference evidence="3" key="1">
    <citation type="journal article" date="2019" name="Int. J. Syst. Evol. Microbiol.">
        <title>The Global Catalogue of Microorganisms (GCM) 10K type strain sequencing project: providing services to taxonomists for standard genome sequencing and annotation.</title>
        <authorList>
            <consortium name="The Broad Institute Genomics Platform"/>
            <consortium name="The Broad Institute Genome Sequencing Center for Infectious Disease"/>
            <person name="Wu L."/>
            <person name="Ma J."/>
        </authorList>
    </citation>
    <scope>NUCLEOTIDE SEQUENCE [LARGE SCALE GENOMIC DNA]</scope>
    <source>
        <strain evidence="3">JCM 16014</strain>
    </source>
</reference>
<accession>A0ABP5FW66</accession>
<dbReference type="InterPro" id="IPR036388">
    <property type="entry name" value="WH-like_DNA-bd_sf"/>
</dbReference>
<name>A0ABP5FW66_9ACTN</name>
<evidence type="ECO:0000313" key="2">
    <source>
        <dbReference type="EMBL" id="GAA2035399.1"/>
    </source>
</evidence>
<dbReference type="RefSeq" id="WP_344667161.1">
    <property type="nucleotide sequence ID" value="NZ_BAAAQN010000022.1"/>
</dbReference>
<dbReference type="Gene3D" id="1.10.10.10">
    <property type="entry name" value="Winged helix-like DNA-binding domain superfamily/Winged helix DNA-binding domain"/>
    <property type="match status" value="1"/>
</dbReference>
<dbReference type="Proteomes" id="UP001500751">
    <property type="component" value="Unassembled WGS sequence"/>
</dbReference>
<comment type="caution">
    <text evidence="2">The sequence shown here is derived from an EMBL/GenBank/DDBJ whole genome shotgun (WGS) entry which is preliminary data.</text>
</comment>
<keyword evidence="3" id="KW-1185">Reference proteome</keyword>
<organism evidence="2 3">
    <name type="scientific">Catenulispora yoronensis</name>
    <dbReference type="NCBI Taxonomy" id="450799"/>
    <lineage>
        <taxon>Bacteria</taxon>
        <taxon>Bacillati</taxon>
        <taxon>Actinomycetota</taxon>
        <taxon>Actinomycetes</taxon>
        <taxon>Catenulisporales</taxon>
        <taxon>Catenulisporaceae</taxon>
        <taxon>Catenulispora</taxon>
    </lineage>
</organism>
<sequence length="742" mass="77366">MTPPQHTNTAPPAATRTSGNSSGSSRKKPGTGAKKRAAGPVPIDWEAGHGTVSGPLAMAANAAGAAAFGTATGVPATWPLAIAAAGAVGHGLIAPWRRGATGATYGARLAGWAIGGTWSASVIASDPRHWTGSGFGWAAGTLAAGALVAHGLAAEAELQEEARDEDARAEVARAENASRWALANEWVDRIERVTNIRVAVVALAQRPDGTGFALEVALPDGITASRLAGFNVALAEAARLPVGCLVQVVPTIIQGQVLIEVDTQDASDRVQSYGEDFSPLSVLTGIPWFLGRDSKPVPVFLREACALILAPPGGGKSTLLDAVFAGFCRCPDALTWAIDLGKNGNAARAFINPWLESTGVLAPPPGADRLPGGIRPGIDWVAADAETALIMLSVALALGEWRLGAYAELMRRADTTLLPVSAKIPFLTILVDEGAEILGYTGSDPVKKKLKELLLRIMQTLRAMGIRLVLTAVDGNLTVLGDSQIRKSSNVRIALTATDPEGAGTAKLFPGLRGIDRKQLLAKGAGVAEATTDPGGFGRIPMRTFKTAPSFARAAVAATNSWRASLEPEAVRMIAARFGDVYDRRWERENLGWLFGDTPPAAPAAPASRASGGLEPLPWRHSRTPKTDTGPGPKPLSAADQHTLDAFHQALGMIPETDEPPAAPAADAPIGWQGKVVQILRTAGADTWMSAGEVRDALAEHGTDLARQTVSTALAKMARRGQIRTQGTGTHTVYAALEHTGR</sequence>